<proteinExistence type="predicted"/>
<reference evidence="1 2" key="1">
    <citation type="submission" date="2022-06" db="EMBL/GenBank/DDBJ databases">
        <title>Actinoplanes abujensis sp. nov., isolated from Nigerian arid soil.</title>
        <authorList>
            <person name="Ding P."/>
        </authorList>
    </citation>
    <scope>NUCLEOTIDE SEQUENCE [LARGE SCALE GENOMIC DNA]</scope>
    <source>
        <strain evidence="2">TRM88002</strain>
    </source>
</reference>
<evidence type="ECO:0000313" key="1">
    <source>
        <dbReference type="EMBL" id="MCM4085147.1"/>
    </source>
</evidence>
<dbReference type="RefSeq" id="WP_251804879.1">
    <property type="nucleotide sequence ID" value="NZ_JAMQOL010000099.1"/>
</dbReference>
<dbReference type="EMBL" id="JAMQOL010000099">
    <property type="protein sequence ID" value="MCM4085147.1"/>
    <property type="molecule type" value="Genomic_DNA"/>
</dbReference>
<protein>
    <submittedName>
        <fullName evidence="1">Uncharacterized protein</fullName>
    </submittedName>
</protein>
<evidence type="ECO:0000313" key="2">
    <source>
        <dbReference type="Proteomes" id="UP001523216"/>
    </source>
</evidence>
<dbReference type="Proteomes" id="UP001523216">
    <property type="component" value="Unassembled WGS sequence"/>
</dbReference>
<sequence>MWDFGSLTYGRLGRAMYLDTNVWSELAKRRLPPESIKYAIEGRANYLILGPYQLIELSRRPDLIGGLDALFDVLPVCLAGWSDQSELSGRNSWQVEHDFFVTLHTATPEGRQVWREQMASGIAHQGWDAEKGPIIAARLTDIELFRARWPKKNRGRWQDHFWSCLDSYLNGMCMTGGHEYRSDKLRDRDYYRGRKLHFALWYRRHYLNPKAWEDSDWLDLLHGMQMAYSAVAVVERSLAADLLKIREELPELAAPQSYSISDIRRMSSKADGES</sequence>
<keyword evidence="2" id="KW-1185">Reference proteome</keyword>
<gene>
    <name evidence="1" type="ORF">LXN57_47245</name>
</gene>
<organism evidence="1 2">
    <name type="scientific">Paractinoplanes hotanensis</name>
    <dbReference type="NCBI Taxonomy" id="2906497"/>
    <lineage>
        <taxon>Bacteria</taxon>
        <taxon>Bacillati</taxon>
        <taxon>Actinomycetota</taxon>
        <taxon>Actinomycetes</taxon>
        <taxon>Micromonosporales</taxon>
        <taxon>Micromonosporaceae</taxon>
        <taxon>Paractinoplanes</taxon>
    </lineage>
</organism>
<name>A0ABT0YGD6_9ACTN</name>
<accession>A0ABT0YGD6</accession>
<comment type="caution">
    <text evidence="1">The sequence shown here is derived from an EMBL/GenBank/DDBJ whole genome shotgun (WGS) entry which is preliminary data.</text>
</comment>